<evidence type="ECO:0000256" key="2">
    <source>
        <dbReference type="ARBA" id="ARBA00022723"/>
    </source>
</evidence>
<evidence type="ECO:0000256" key="4">
    <source>
        <dbReference type="ARBA" id="ARBA00023239"/>
    </source>
</evidence>
<dbReference type="GO" id="GO:0046872">
    <property type="term" value="F:metal ion binding"/>
    <property type="evidence" value="ECO:0007669"/>
    <property type="project" value="UniProtKB-KW"/>
</dbReference>
<dbReference type="RefSeq" id="XP_022581060.1">
    <property type="nucleotide sequence ID" value="XM_022727462.1"/>
</dbReference>
<feature type="domain" description="CENP-V/GFA" evidence="5">
    <location>
        <begin position="3"/>
        <end position="112"/>
    </location>
</feature>
<keyword evidence="2" id="KW-0479">Metal-binding</keyword>
<dbReference type="PANTHER" id="PTHR33337:SF39">
    <property type="entry name" value="DUF636 DOMAIN PROTEIN (AFU_ORTHOLOGUE AFUA_6G11530)"/>
    <property type="match status" value="1"/>
</dbReference>
<gene>
    <name evidence="6" type="ORF">ASPZODRAFT_1970273</name>
</gene>
<name>A0A1L9SH20_9EURO</name>
<protein>
    <recommendedName>
        <fullName evidence="5">CENP-V/GFA domain-containing protein</fullName>
    </recommendedName>
</protein>
<dbReference type="PANTHER" id="PTHR33337">
    <property type="entry name" value="GFA DOMAIN-CONTAINING PROTEIN"/>
    <property type="match status" value="1"/>
</dbReference>
<proteinExistence type="inferred from homology"/>
<dbReference type="Proteomes" id="UP000184188">
    <property type="component" value="Unassembled WGS sequence"/>
</dbReference>
<dbReference type="AlphaFoldDB" id="A0A1L9SH20"/>
<evidence type="ECO:0000313" key="6">
    <source>
        <dbReference type="EMBL" id="OJJ46550.1"/>
    </source>
</evidence>
<evidence type="ECO:0000313" key="7">
    <source>
        <dbReference type="Proteomes" id="UP000184188"/>
    </source>
</evidence>
<dbReference type="OrthoDB" id="406544at2759"/>
<keyword evidence="4" id="KW-0456">Lyase</keyword>
<evidence type="ECO:0000256" key="3">
    <source>
        <dbReference type="ARBA" id="ARBA00022833"/>
    </source>
</evidence>
<accession>A0A1L9SH20</accession>
<sequence length="139" mass="15416">MSISGSCLCGTITYRLTGDPLFRSLCHCINCQKSTGSSFLAHSVYKEESVEILTGEDNLQSYDDKATDTGNYLRRRFCRTCGSLVFGVPEAHPGVVVVALGTMDDLQPGEWVPVRETFCRRRMDWLPALEGTITLQGMK</sequence>
<evidence type="ECO:0000256" key="1">
    <source>
        <dbReference type="ARBA" id="ARBA00005495"/>
    </source>
</evidence>
<dbReference type="VEuPathDB" id="FungiDB:ASPZODRAFT_1970273"/>
<keyword evidence="3" id="KW-0862">Zinc</keyword>
<dbReference type="InterPro" id="IPR006913">
    <property type="entry name" value="CENP-V/GFA"/>
</dbReference>
<keyword evidence="7" id="KW-1185">Reference proteome</keyword>
<evidence type="ECO:0000259" key="5">
    <source>
        <dbReference type="PROSITE" id="PS51891"/>
    </source>
</evidence>
<dbReference type="Pfam" id="PF04828">
    <property type="entry name" value="GFA"/>
    <property type="match status" value="1"/>
</dbReference>
<dbReference type="InterPro" id="IPR011057">
    <property type="entry name" value="Mss4-like_sf"/>
</dbReference>
<reference evidence="7" key="1">
    <citation type="journal article" date="2017" name="Genome Biol.">
        <title>Comparative genomics reveals high biological diversity and specific adaptations in the industrially and medically important fungal genus Aspergillus.</title>
        <authorList>
            <person name="de Vries R.P."/>
            <person name="Riley R."/>
            <person name="Wiebenga A."/>
            <person name="Aguilar-Osorio G."/>
            <person name="Amillis S."/>
            <person name="Uchima C.A."/>
            <person name="Anderluh G."/>
            <person name="Asadollahi M."/>
            <person name="Askin M."/>
            <person name="Barry K."/>
            <person name="Battaglia E."/>
            <person name="Bayram O."/>
            <person name="Benocci T."/>
            <person name="Braus-Stromeyer S.A."/>
            <person name="Caldana C."/>
            <person name="Canovas D."/>
            <person name="Cerqueira G.C."/>
            <person name="Chen F."/>
            <person name="Chen W."/>
            <person name="Choi C."/>
            <person name="Clum A."/>
            <person name="Dos Santos R.A."/>
            <person name="Damasio A.R."/>
            <person name="Diallinas G."/>
            <person name="Emri T."/>
            <person name="Fekete E."/>
            <person name="Flipphi M."/>
            <person name="Freyberg S."/>
            <person name="Gallo A."/>
            <person name="Gournas C."/>
            <person name="Habgood R."/>
            <person name="Hainaut M."/>
            <person name="Harispe M.L."/>
            <person name="Henrissat B."/>
            <person name="Hilden K.S."/>
            <person name="Hope R."/>
            <person name="Hossain A."/>
            <person name="Karabika E."/>
            <person name="Karaffa L."/>
            <person name="Karanyi Z."/>
            <person name="Krasevec N."/>
            <person name="Kuo A."/>
            <person name="Kusch H."/>
            <person name="LaButti K."/>
            <person name="Lagendijk E.L."/>
            <person name="Lapidus A."/>
            <person name="Levasseur A."/>
            <person name="Lindquist E."/>
            <person name="Lipzen A."/>
            <person name="Logrieco A.F."/>
            <person name="MacCabe A."/>
            <person name="Maekelae M.R."/>
            <person name="Malavazi I."/>
            <person name="Melin P."/>
            <person name="Meyer V."/>
            <person name="Mielnichuk N."/>
            <person name="Miskei M."/>
            <person name="Molnar A.P."/>
            <person name="Mule G."/>
            <person name="Ngan C.Y."/>
            <person name="Orejas M."/>
            <person name="Orosz E."/>
            <person name="Ouedraogo J.P."/>
            <person name="Overkamp K.M."/>
            <person name="Park H.-S."/>
            <person name="Perrone G."/>
            <person name="Piumi F."/>
            <person name="Punt P.J."/>
            <person name="Ram A.F."/>
            <person name="Ramon A."/>
            <person name="Rauscher S."/>
            <person name="Record E."/>
            <person name="Riano-Pachon D.M."/>
            <person name="Robert V."/>
            <person name="Roehrig J."/>
            <person name="Ruller R."/>
            <person name="Salamov A."/>
            <person name="Salih N.S."/>
            <person name="Samson R.A."/>
            <person name="Sandor E."/>
            <person name="Sanguinetti M."/>
            <person name="Schuetze T."/>
            <person name="Sepcic K."/>
            <person name="Shelest E."/>
            <person name="Sherlock G."/>
            <person name="Sophianopoulou V."/>
            <person name="Squina F.M."/>
            <person name="Sun H."/>
            <person name="Susca A."/>
            <person name="Todd R.B."/>
            <person name="Tsang A."/>
            <person name="Unkles S.E."/>
            <person name="van de Wiele N."/>
            <person name="van Rossen-Uffink D."/>
            <person name="Oliveira J.V."/>
            <person name="Vesth T.C."/>
            <person name="Visser J."/>
            <person name="Yu J.-H."/>
            <person name="Zhou M."/>
            <person name="Andersen M.R."/>
            <person name="Archer D.B."/>
            <person name="Baker S.E."/>
            <person name="Benoit I."/>
            <person name="Brakhage A.A."/>
            <person name="Braus G.H."/>
            <person name="Fischer R."/>
            <person name="Frisvad J.C."/>
            <person name="Goldman G.H."/>
            <person name="Houbraken J."/>
            <person name="Oakley B."/>
            <person name="Pocsi I."/>
            <person name="Scazzocchio C."/>
            <person name="Seiboth B."/>
            <person name="vanKuyk P.A."/>
            <person name="Wortman J."/>
            <person name="Dyer P.S."/>
            <person name="Grigoriev I.V."/>
        </authorList>
    </citation>
    <scope>NUCLEOTIDE SEQUENCE [LARGE SCALE GENOMIC DNA]</scope>
    <source>
        <strain evidence="7">CBS 506.65</strain>
    </source>
</reference>
<organism evidence="6 7">
    <name type="scientific">Penicilliopsis zonata CBS 506.65</name>
    <dbReference type="NCBI Taxonomy" id="1073090"/>
    <lineage>
        <taxon>Eukaryota</taxon>
        <taxon>Fungi</taxon>
        <taxon>Dikarya</taxon>
        <taxon>Ascomycota</taxon>
        <taxon>Pezizomycotina</taxon>
        <taxon>Eurotiomycetes</taxon>
        <taxon>Eurotiomycetidae</taxon>
        <taxon>Eurotiales</taxon>
        <taxon>Aspergillaceae</taxon>
        <taxon>Penicilliopsis</taxon>
    </lineage>
</organism>
<dbReference type="PROSITE" id="PS51891">
    <property type="entry name" value="CENP_V_GFA"/>
    <property type="match status" value="1"/>
</dbReference>
<dbReference type="EMBL" id="KV878342">
    <property type="protein sequence ID" value="OJJ46550.1"/>
    <property type="molecule type" value="Genomic_DNA"/>
</dbReference>
<comment type="similarity">
    <text evidence="1">Belongs to the Gfa family.</text>
</comment>
<dbReference type="STRING" id="1073090.A0A1L9SH20"/>
<dbReference type="GO" id="GO:0016846">
    <property type="term" value="F:carbon-sulfur lyase activity"/>
    <property type="evidence" value="ECO:0007669"/>
    <property type="project" value="InterPro"/>
</dbReference>
<dbReference type="GeneID" id="34613926"/>
<dbReference type="SUPFAM" id="SSF51316">
    <property type="entry name" value="Mss4-like"/>
    <property type="match status" value="1"/>
</dbReference>
<dbReference type="Gene3D" id="3.90.1590.10">
    <property type="entry name" value="glutathione-dependent formaldehyde- activating enzyme (gfa)"/>
    <property type="match status" value="1"/>
</dbReference>